<evidence type="ECO:0000256" key="8">
    <source>
        <dbReference type="ARBA" id="ARBA00044504"/>
    </source>
</evidence>
<evidence type="ECO:0000256" key="9">
    <source>
        <dbReference type="SAM" id="MobiDB-lite"/>
    </source>
</evidence>
<dbReference type="PANTHER" id="PTHR24064">
    <property type="entry name" value="SOLUTE CARRIER FAMILY 22 MEMBER"/>
    <property type="match status" value="1"/>
</dbReference>
<dbReference type="InterPro" id="IPR020846">
    <property type="entry name" value="MFS_dom"/>
</dbReference>
<accession>A0A8K0IBV1</accession>
<comment type="caution">
    <text evidence="12">The sequence shown here is derived from an EMBL/GenBank/DDBJ whole genome shotgun (WGS) entry which is preliminary data.</text>
</comment>
<evidence type="ECO:0000256" key="7">
    <source>
        <dbReference type="ARBA" id="ARBA00032043"/>
    </source>
</evidence>
<dbReference type="GO" id="GO:0016020">
    <property type="term" value="C:membrane"/>
    <property type="evidence" value="ECO:0007669"/>
    <property type="project" value="UniProtKB-SubCell"/>
</dbReference>
<feature type="transmembrane region" description="Helical" evidence="10">
    <location>
        <begin position="383"/>
        <end position="402"/>
    </location>
</feature>
<feature type="transmembrane region" description="Helical" evidence="10">
    <location>
        <begin position="33"/>
        <end position="55"/>
    </location>
</feature>
<feature type="transmembrane region" description="Helical" evidence="10">
    <location>
        <begin position="466"/>
        <end position="487"/>
    </location>
</feature>
<feature type="transmembrane region" description="Helical" evidence="10">
    <location>
        <begin position="352"/>
        <end position="374"/>
    </location>
</feature>
<reference evidence="12" key="2">
    <citation type="submission" date="2019-07" db="EMBL/GenBank/DDBJ databases">
        <authorList>
            <person name="Yang Y."/>
            <person name="Bocs S."/>
            <person name="Baudouin L."/>
        </authorList>
    </citation>
    <scope>NUCLEOTIDE SEQUENCE</scope>
    <source>
        <tissue evidence="12">Spear leaf of Hainan Tall coconut</tissue>
    </source>
</reference>
<evidence type="ECO:0000259" key="11">
    <source>
        <dbReference type="PROSITE" id="PS50850"/>
    </source>
</evidence>
<dbReference type="Gene3D" id="1.20.1250.20">
    <property type="entry name" value="MFS general substrate transporter like domains"/>
    <property type="match status" value="1"/>
</dbReference>
<feature type="transmembrane region" description="Helical" evidence="10">
    <location>
        <begin position="239"/>
        <end position="258"/>
    </location>
</feature>
<evidence type="ECO:0000313" key="12">
    <source>
        <dbReference type="EMBL" id="KAG1347448.1"/>
    </source>
</evidence>
<dbReference type="Pfam" id="PF00083">
    <property type="entry name" value="Sugar_tr"/>
    <property type="match status" value="1"/>
</dbReference>
<keyword evidence="2" id="KW-0813">Transport</keyword>
<evidence type="ECO:0000256" key="6">
    <source>
        <dbReference type="ARBA" id="ARBA00023136"/>
    </source>
</evidence>
<dbReference type="OrthoDB" id="5296287at2759"/>
<feature type="region of interest" description="Disordered" evidence="9">
    <location>
        <begin position="1"/>
        <end position="25"/>
    </location>
</feature>
<evidence type="ECO:0000256" key="1">
    <source>
        <dbReference type="ARBA" id="ARBA00004141"/>
    </source>
</evidence>
<evidence type="ECO:0000256" key="10">
    <source>
        <dbReference type="SAM" id="Phobius"/>
    </source>
</evidence>
<feature type="transmembrane region" description="Helical" evidence="10">
    <location>
        <begin position="151"/>
        <end position="170"/>
    </location>
</feature>
<keyword evidence="6 10" id="KW-0472">Membrane</keyword>
<dbReference type="EMBL" id="CM017877">
    <property type="protein sequence ID" value="KAG1347448.1"/>
    <property type="molecule type" value="Genomic_DNA"/>
</dbReference>
<dbReference type="PROSITE" id="PS50850">
    <property type="entry name" value="MFS"/>
    <property type="match status" value="1"/>
</dbReference>
<name>A0A8K0IBV1_COCNU</name>
<dbReference type="InterPro" id="IPR036259">
    <property type="entry name" value="MFS_trans_sf"/>
</dbReference>
<dbReference type="GO" id="GO:0015293">
    <property type="term" value="F:symporter activity"/>
    <property type="evidence" value="ECO:0007669"/>
    <property type="project" value="UniProtKB-KW"/>
</dbReference>
<evidence type="ECO:0000256" key="5">
    <source>
        <dbReference type="ARBA" id="ARBA00022989"/>
    </source>
</evidence>
<feature type="transmembrane region" description="Helical" evidence="10">
    <location>
        <begin position="408"/>
        <end position="429"/>
    </location>
</feature>
<feature type="domain" description="Major facilitator superfamily (MFS) profile" evidence="11">
    <location>
        <begin position="42"/>
        <end position="492"/>
    </location>
</feature>
<feature type="transmembrane region" description="Helical" evidence="10">
    <location>
        <begin position="441"/>
        <end position="460"/>
    </location>
</feature>
<comment type="subcellular location">
    <subcellularLocation>
        <location evidence="1">Membrane</location>
        <topology evidence="1">Multi-pass membrane protein</topology>
    </subcellularLocation>
</comment>
<gene>
    <name evidence="12" type="ORF">COCNU_06G012770</name>
</gene>
<dbReference type="SUPFAM" id="SSF103473">
    <property type="entry name" value="MFS general substrate transporter"/>
    <property type="match status" value="1"/>
</dbReference>
<organism evidence="12 13">
    <name type="scientific">Cocos nucifera</name>
    <name type="common">Coconut palm</name>
    <dbReference type="NCBI Taxonomy" id="13894"/>
    <lineage>
        <taxon>Eukaryota</taxon>
        <taxon>Viridiplantae</taxon>
        <taxon>Streptophyta</taxon>
        <taxon>Embryophyta</taxon>
        <taxon>Tracheophyta</taxon>
        <taxon>Spermatophyta</taxon>
        <taxon>Magnoliopsida</taxon>
        <taxon>Liliopsida</taxon>
        <taxon>Arecaceae</taxon>
        <taxon>Arecoideae</taxon>
        <taxon>Cocoseae</taxon>
        <taxon>Attaleinae</taxon>
        <taxon>Cocos</taxon>
    </lineage>
</organism>
<feature type="transmembrane region" description="Helical" evidence="10">
    <location>
        <begin position="209"/>
        <end position="227"/>
    </location>
</feature>
<protein>
    <recommendedName>
        <fullName evidence="7">H(+)/Pi cotransporter</fullName>
    </recommendedName>
</protein>
<sequence length="514" mass="56021">MANSTPLLPCHRSSDTQSQPESKRKAVDDAIESYIGATGLAQLLQAIFVSLAWAFDAQQTFINVFTDAEPSWHCTRADDPLCLSALHPCGLPQGSWAWDHSKHTSVVSEWGLECSGPAITGLPASAFFAGCLIGGLVLAPLADSLLGRKNMLLLSCLTMSLTGALTVFAPNFWVYVSLRFICGFGRATINSSALVLSTEMVGKRWRDRIGIVGFFCFTLGFLSLPAVAYVEQGSSWRTLYAWISVPSFCYSILIYFLIQESPRWLLVRGRREEAIQTLKSIAASNGNIVDSSFSDLLTAEEIRTVGTFAAMRMLWEKRWAFRRLAAIMTVGFGVGMVYYGMPLNLGNLGSNLYLSVTFNALAELPAALITFFLVERMDRKSSVIVFTAISGVCSILCIFLRVEELRMAVEVVSFFSACTAFNVALIYSIELFPTCLRNSAISIVRQAIMLGGTLAPILVGEGRRNGSLSFGVFGVVIGGCGLFSACLPETRGTSICDTVEEEESKEISSSRAHR</sequence>
<keyword evidence="3 10" id="KW-0812">Transmembrane</keyword>
<evidence type="ECO:0000313" key="13">
    <source>
        <dbReference type="Proteomes" id="UP000797356"/>
    </source>
</evidence>
<keyword evidence="2" id="KW-0592">Phosphate transport</keyword>
<keyword evidence="4" id="KW-0769">Symport</keyword>
<dbReference type="AlphaFoldDB" id="A0A8K0IBV1"/>
<feature type="transmembrane region" description="Helical" evidence="10">
    <location>
        <begin position="320"/>
        <end position="340"/>
    </location>
</feature>
<evidence type="ECO:0000256" key="4">
    <source>
        <dbReference type="ARBA" id="ARBA00022847"/>
    </source>
</evidence>
<keyword evidence="13" id="KW-1185">Reference proteome</keyword>
<evidence type="ECO:0000256" key="3">
    <source>
        <dbReference type="ARBA" id="ARBA00022692"/>
    </source>
</evidence>
<keyword evidence="5 10" id="KW-1133">Transmembrane helix</keyword>
<reference evidence="12" key="1">
    <citation type="journal article" date="2017" name="Gigascience">
        <title>The genome draft of coconut (Cocos nucifera).</title>
        <authorList>
            <person name="Xiao Y."/>
            <person name="Xu P."/>
            <person name="Fan H."/>
            <person name="Baudouin L."/>
            <person name="Xia W."/>
            <person name="Bocs S."/>
            <person name="Xu J."/>
            <person name="Li Q."/>
            <person name="Guo A."/>
            <person name="Zhou L."/>
            <person name="Li J."/>
            <person name="Wu Y."/>
            <person name="Ma Z."/>
            <person name="Armero A."/>
            <person name="Issali A.E."/>
            <person name="Liu N."/>
            <person name="Peng M."/>
            <person name="Yang Y."/>
        </authorList>
    </citation>
    <scope>NUCLEOTIDE SEQUENCE</scope>
    <source>
        <tissue evidence="12">Spear leaf of Hainan Tall coconut</tissue>
    </source>
</reference>
<feature type="transmembrane region" description="Helical" evidence="10">
    <location>
        <begin position="118"/>
        <end position="139"/>
    </location>
</feature>
<dbReference type="InterPro" id="IPR005828">
    <property type="entry name" value="MFS_sugar_transport-like"/>
</dbReference>
<proteinExistence type="inferred from homology"/>
<comment type="similarity">
    <text evidence="8">Belongs to the major facilitator superfamily. Phosphate:H(+) symporter (TC 2.A.1.9) family.</text>
</comment>
<evidence type="ECO:0000256" key="2">
    <source>
        <dbReference type="ARBA" id="ARBA00022592"/>
    </source>
</evidence>
<dbReference type="GO" id="GO:0006817">
    <property type="term" value="P:phosphate ion transport"/>
    <property type="evidence" value="ECO:0007669"/>
    <property type="project" value="UniProtKB-KW"/>
</dbReference>
<dbReference type="Proteomes" id="UP000797356">
    <property type="component" value="Chromosome 6"/>
</dbReference>